<reference evidence="8 9" key="1">
    <citation type="journal article" date="2023" name="Microbiol. Spectr.">
        <title>Symbiosis of Carpenter Bees with Uncharacterized Lactic Acid Bacteria Showing NAD Auxotrophy.</title>
        <authorList>
            <person name="Kawasaki S."/>
            <person name="Ozawa K."/>
            <person name="Mori T."/>
            <person name="Yamamoto A."/>
            <person name="Ito M."/>
            <person name="Ohkuma M."/>
            <person name="Sakamoto M."/>
            <person name="Matsutani M."/>
        </authorList>
    </citation>
    <scope>NUCLEOTIDE SEQUENCE [LARGE SCALE GENOMIC DNA]</scope>
    <source>
        <strain evidence="8 9">KimC2</strain>
    </source>
</reference>
<evidence type="ECO:0000313" key="8">
    <source>
        <dbReference type="EMBL" id="BDR56491.1"/>
    </source>
</evidence>
<dbReference type="Pfam" id="PF04892">
    <property type="entry name" value="VanZ"/>
    <property type="match status" value="1"/>
</dbReference>
<evidence type="ECO:0000256" key="4">
    <source>
        <dbReference type="ARBA" id="ARBA00023136"/>
    </source>
</evidence>
<dbReference type="InterPro" id="IPR010432">
    <property type="entry name" value="RDD"/>
</dbReference>
<name>A0AAU9DEB4_9LACO</name>
<dbReference type="EMBL" id="AP026801">
    <property type="protein sequence ID" value="BDR56491.1"/>
    <property type="molecule type" value="Genomic_DNA"/>
</dbReference>
<dbReference type="KEGG" id="xak:KIMC2_10530"/>
<dbReference type="Proteomes" id="UP001321804">
    <property type="component" value="Chromosome"/>
</dbReference>
<evidence type="ECO:0000259" key="7">
    <source>
        <dbReference type="Pfam" id="PF06271"/>
    </source>
</evidence>
<evidence type="ECO:0000256" key="3">
    <source>
        <dbReference type="ARBA" id="ARBA00022989"/>
    </source>
</evidence>
<organism evidence="8 9">
    <name type="scientific">Xylocopilactobacillus apis</name>
    <dbReference type="NCBI Taxonomy" id="2932183"/>
    <lineage>
        <taxon>Bacteria</taxon>
        <taxon>Bacillati</taxon>
        <taxon>Bacillota</taxon>
        <taxon>Bacilli</taxon>
        <taxon>Lactobacillales</taxon>
        <taxon>Lactobacillaceae</taxon>
        <taxon>Xylocopilactobacillus</taxon>
    </lineage>
</organism>
<keyword evidence="3 5" id="KW-1133">Transmembrane helix</keyword>
<dbReference type="InterPro" id="IPR006976">
    <property type="entry name" value="VanZ-like"/>
</dbReference>
<evidence type="ECO:0000313" key="9">
    <source>
        <dbReference type="Proteomes" id="UP001321804"/>
    </source>
</evidence>
<evidence type="ECO:0008006" key="10">
    <source>
        <dbReference type="Google" id="ProtNLM"/>
    </source>
</evidence>
<keyword evidence="2 5" id="KW-0812">Transmembrane</keyword>
<keyword evidence="4 5" id="KW-0472">Membrane</keyword>
<comment type="subcellular location">
    <subcellularLocation>
        <location evidence="1">Membrane</location>
        <topology evidence="1">Multi-pass membrane protein</topology>
    </subcellularLocation>
</comment>
<protein>
    <recommendedName>
        <fullName evidence="10">RDD family protein</fullName>
    </recommendedName>
</protein>
<feature type="transmembrane region" description="Helical" evidence="5">
    <location>
        <begin position="132"/>
        <end position="154"/>
    </location>
</feature>
<dbReference type="Pfam" id="PF06271">
    <property type="entry name" value="RDD"/>
    <property type="match status" value="1"/>
</dbReference>
<dbReference type="AlphaFoldDB" id="A0AAU9DEB4"/>
<evidence type="ECO:0000256" key="5">
    <source>
        <dbReference type="SAM" id="Phobius"/>
    </source>
</evidence>
<dbReference type="GO" id="GO:0016020">
    <property type="term" value="C:membrane"/>
    <property type="evidence" value="ECO:0007669"/>
    <property type="project" value="UniProtKB-SubCell"/>
</dbReference>
<accession>A0AAU9DEB4</accession>
<feature type="transmembrane region" description="Helical" evidence="5">
    <location>
        <begin position="58"/>
        <end position="79"/>
    </location>
</feature>
<gene>
    <name evidence="8" type="ORF">KIMC2_10530</name>
</gene>
<evidence type="ECO:0000259" key="6">
    <source>
        <dbReference type="Pfam" id="PF04892"/>
    </source>
</evidence>
<feature type="transmembrane region" description="Helical" evidence="5">
    <location>
        <begin position="14"/>
        <end position="31"/>
    </location>
</feature>
<feature type="domain" description="VanZ-like" evidence="6">
    <location>
        <begin position="5"/>
        <end position="31"/>
    </location>
</feature>
<sequence>MYARPYRLFDVDDLILNTIGGIIGFSLVPIFQKMLPDLHEITEKSKEKSEKISFVRRLIAFLIDILMIQLIAAIIQLFIKNRQLFWIEEILGCLIVGFIFPLIFKWSTLGMKVVKIRYGSTINNKSMKLWQLLTRNIVGFGLTLGNFFAFNIALKMIWEVKVDDRFIYIGLSLVLLLPLMFFAIDYLLVLKTGHRTWYEKLSRTKLVSNFKTQTIK</sequence>
<feature type="transmembrane region" description="Helical" evidence="5">
    <location>
        <begin position="166"/>
        <end position="190"/>
    </location>
</feature>
<evidence type="ECO:0000256" key="2">
    <source>
        <dbReference type="ARBA" id="ARBA00022692"/>
    </source>
</evidence>
<evidence type="ECO:0000256" key="1">
    <source>
        <dbReference type="ARBA" id="ARBA00004141"/>
    </source>
</evidence>
<keyword evidence="9" id="KW-1185">Reference proteome</keyword>
<feature type="transmembrane region" description="Helical" evidence="5">
    <location>
        <begin position="85"/>
        <end position="104"/>
    </location>
</feature>
<feature type="domain" description="RDD" evidence="7">
    <location>
        <begin position="53"/>
        <end position="197"/>
    </location>
</feature>
<proteinExistence type="predicted"/>